<dbReference type="SUPFAM" id="SSF46548">
    <property type="entry name" value="alpha-helical ferredoxin"/>
    <property type="match status" value="1"/>
</dbReference>
<comment type="caution">
    <text evidence="10">The sequence shown here is derived from an EMBL/GenBank/DDBJ whole genome shotgun (WGS) entry which is preliminary data.</text>
</comment>
<feature type="binding site" evidence="8">
    <location>
        <position position="413"/>
    </location>
    <ligand>
        <name>[4Fe-4S] cluster</name>
        <dbReference type="ChEBI" id="CHEBI:49883"/>
        <label>2</label>
    </ligand>
</feature>
<accession>A0A399SX18</accession>
<proteinExistence type="inferred from homology"/>
<dbReference type="Pfam" id="PF01512">
    <property type="entry name" value="Complex1_51K"/>
    <property type="match status" value="1"/>
</dbReference>
<evidence type="ECO:0000256" key="1">
    <source>
        <dbReference type="ARBA" id="ARBA00022448"/>
    </source>
</evidence>
<comment type="subcellular location">
    <subcellularLocation>
        <location evidence="8">Cell membrane</location>
        <topology evidence="8">Peripheral membrane protein</topology>
    </subcellularLocation>
</comment>
<feature type="binding site" evidence="8">
    <location>
        <position position="378"/>
    </location>
    <ligand>
        <name>[4Fe-4S] cluster</name>
        <dbReference type="ChEBI" id="CHEBI:49883"/>
        <label>2</label>
    </ligand>
</feature>
<dbReference type="GO" id="GO:0022900">
    <property type="term" value="P:electron transport chain"/>
    <property type="evidence" value="ECO:0007669"/>
    <property type="project" value="UniProtKB-UniRule"/>
</dbReference>
<dbReference type="Pfam" id="PF13375">
    <property type="entry name" value="RnfC_N"/>
    <property type="match status" value="1"/>
</dbReference>
<dbReference type="InterPro" id="IPR017896">
    <property type="entry name" value="4Fe4S_Fe-S-bd"/>
</dbReference>
<dbReference type="NCBIfam" id="NF003454">
    <property type="entry name" value="PRK05035.1"/>
    <property type="match status" value="1"/>
</dbReference>
<evidence type="ECO:0000256" key="2">
    <source>
        <dbReference type="ARBA" id="ARBA00022485"/>
    </source>
</evidence>
<dbReference type="HAMAP" id="MF_00461">
    <property type="entry name" value="RsxC_RnfC"/>
    <property type="match status" value="1"/>
</dbReference>
<evidence type="ECO:0000256" key="7">
    <source>
        <dbReference type="ARBA" id="ARBA00023014"/>
    </source>
</evidence>
<dbReference type="PROSITE" id="PS00198">
    <property type="entry name" value="4FE4S_FER_1"/>
    <property type="match status" value="1"/>
</dbReference>
<keyword evidence="4 8" id="KW-0677">Repeat</keyword>
<evidence type="ECO:0000256" key="6">
    <source>
        <dbReference type="ARBA" id="ARBA00023004"/>
    </source>
</evidence>
<dbReference type="GO" id="GO:0051539">
    <property type="term" value="F:4 iron, 4 sulfur cluster binding"/>
    <property type="evidence" value="ECO:0007669"/>
    <property type="project" value="UniProtKB-KW"/>
</dbReference>
<dbReference type="Gene3D" id="3.40.50.11540">
    <property type="entry name" value="NADH-ubiquinone oxidoreductase 51kDa subunit"/>
    <property type="match status" value="1"/>
</dbReference>
<feature type="binding site" evidence="8">
    <location>
        <position position="368"/>
    </location>
    <ligand>
        <name>[4Fe-4S] cluster</name>
        <dbReference type="ChEBI" id="CHEBI:49883"/>
        <label>1</label>
    </ligand>
</feature>
<evidence type="ECO:0000256" key="3">
    <source>
        <dbReference type="ARBA" id="ARBA00022723"/>
    </source>
</evidence>
<protein>
    <recommendedName>
        <fullName evidence="8">Ion-translocating oxidoreductase complex subunit C</fullName>
        <ecNumber evidence="8">7.-.-.-</ecNumber>
    </recommendedName>
    <alternativeName>
        <fullName evidence="8">Rnf electron transport complex subunit C</fullName>
    </alternativeName>
</protein>
<keyword evidence="8" id="KW-1278">Translocase</keyword>
<name>A0A399SX18_9BACT</name>
<comment type="subunit">
    <text evidence="8">The complex is composed of six subunits: RnfA, RnfB, RnfC, RnfD, RnfE and RnfG.</text>
</comment>
<dbReference type="NCBIfam" id="TIGR01945">
    <property type="entry name" value="rnfC"/>
    <property type="match status" value="1"/>
</dbReference>
<comment type="function">
    <text evidence="8">Part of a membrane-bound complex that couples electron transfer with translocation of ions across the membrane.</text>
</comment>
<dbReference type="InterPro" id="IPR017900">
    <property type="entry name" value="4Fe4S_Fe_S_CS"/>
</dbReference>
<dbReference type="Gene3D" id="3.30.70.20">
    <property type="match status" value="1"/>
</dbReference>
<dbReference type="EMBL" id="QWGR01000009">
    <property type="protein sequence ID" value="RIJ47229.1"/>
    <property type="molecule type" value="Genomic_DNA"/>
</dbReference>
<dbReference type="PANTHER" id="PTHR43034">
    <property type="entry name" value="ION-TRANSLOCATING OXIDOREDUCTASE COMPLEX SUBUNIT C"/>
    <property type="match status" value="1"/>
</dbReference>
<dbReference type="SUPFAM" id="SSF142019">
    <property type="entry name" value="Nqo1 FMN-binding domain-like"/>
    <property type="match status" value="1"/>
</dbReference>
<keyword evidence="7 8" id="KW-0411">Iron-sulfur</keyword>
<dbReference type="Pfam" id="PF10531">
    <property type="entry name" value="SLBB"/>
    <property type="match status" value="1"/>
</dbReference>
<feature type="binding site" evidence="8">
    <location>
        <position position="417"/>
    </location>
    <ligand>
        <name>[4Fe-4S] cluster</name>
        <dbReference type="ChEBI" id="CHEBI:49883"/>
        <label>1</label>
    </ligand>
</feature>
<keyword evidence="5 8" id="KW-0249">Electron transport</keyword>
<organism evidence="10 11">
    <name type="scientific">Maribellus luteus</name>
    <dbReference type="NCBI Taxonomy" id="2305463"/>
    <lineage>
        <taxon>Bacteria</taxon>
        <taxon>Pseudomonadati</taxon>
        <taxon>Bacteroidota</taxon>
        <taxon>Bacteroidia</taxon>
        <taxon>Marinilabiliales</taxon>
        <taxon>Prolixibacteraceae</taxon>
        <taxon>Maribellus</taxon>
    </lineage>
</organism>
<evidence type="ECO:0000256" key="4">
    <source>
        <dbReference type="ARBA" id="ARBA00022737"/>
    </source>
</evidence>
<keyword evidence="3 8" id="KW-0479">Metal-binding</keyword>
<keyword evidence="8" id="KW-0472">Membrane</keyword>
<dbReference type="InterPro" id="IPR010208">
    <property type="entry name" value="Ion_transpt_RnfC/RsxC"/>
</dbReference>
<evidence type="ECO:0000259" key="9">
    <source>
        <dbReference type="PROSITE" id="PS51379"/>
    </source>
</evidence>
<comment type="cofactor">
    <cofactor evidence="8">
        <name>[4Fe-4S] cluster</name>
        <dbReference type="ChEBI" id="CHEBI:49883"/>
    </cofactor>
    <text evidence="8">Binds 2 [4Fe-4S] clusters per subunit.</text>
</comment>
<keyword evidence="2 8" id="KW-0004">4Fe-4S</keyword>
<dbReference type="Proteomes" id="UP000265926">
    <property type="component" value="Unassembled WGS sequence"/>
</dbReference>
<feature type="binding site" evidence="8">
    <location>
        <position position="407"/>
    </location>
    <ligand>
        <name>[4Fe-4S] cluster</name>
        <dbReference type="ChEBI" id="CHEBI:49883"/>
        <label>2</label>
    </ligand>
</feature>
<dbReference type="InterPro" id="IPR019554">
    <property type="entry name" value="Soluble_ligand-bd"/>
</dbReference>
<dbReference type="AlphaFoldDB" id="A0A399SX18"/>
<dbReference type="EC" id="7.-.-.-" evidence="8"/>
<keyword evidence="8" id="KW-1003">Cell membrane</keyword>
<dbReference type="Pfam" id="PF13237">
    <property type="entry name" value="Fer4_10"/>
    <property type="match status" value="1"/>
</dbReference>
<gene>
    <name evidence="10" type="primary">rsxC</name>
    <name evidence="8" type="synonym">rnfC</name>
    <name evidence="10" type="ORF">D1614_15850</name>
</gene>
<dbReference type="GO" id="GO:0005886">
    <property type="term" value="C:plasma membrane"/>
    <property type="evidence" value="ECO:0007669"/>
    <property type="project" value="UniProtKB-SubCell"/>
</dbReference>
<dbReference type="InterPro" id="IPR037225">
    <property type="entry name" value="Nuo51_FMN-bd_sf"/>
</dbReference>
<feature type="binding site" evidence="8">
    <location>
        <position position="374"/>
    </location>
    <ligand>
        <name>[4Fe-4S] cluster</name>
        <dbReference type="ChEBI" id="CHEBI:49883"/>
        <label>1</label>
    </ligand>
</feature>
<feature type="binding site" evidence="8">
    <location>
        <position position="371"/>
    </location>
    <ligand>
        <name>[4Fe-4S] cluster</name>
        <dbReference type="ChEBI" id="CHEBI:49883"/>
        <label>1</label>
    </ligand>
</feature>
<dbReference type="InterPro" id="IPR026902">
    <property type="entry name" value="RnfC_N"/>
</dbReference>
<evidence type="ECO:0000256" key="5">
    <source>
        <dbReference type="ARBA" id="ARBA00022982"/>
    </source>
</evidence>
<evidence type="ECO:0000256" key="8">
    <source>
        <dbReference type="HAMAP-Rule" id="MF_00461"/>
    </source>
</evidence>
<reference evidence="10 11" key="1">
    <citation type="submission" date="2018-08" db="EMBL/GenBank/DDBJ databases">
        <title>Pallidiluteibacterium maritimus gen. nov., sp. nov., isolated from coastal sediment.</title>
        <authorList>
            <person name="Zhou L.Y."/>
        </authorList>
    </citation>
    <scope>NUCLEOTIDE SEQUENCE [LARGE SCALE GENOMIC DNA]</scope>
    <source>
        <strain evidence="10 11">XSD2</strain>
    </source>
</reference>
<feature type="binding site" evidence="8">
    <location>
        <position position="410"/>
    </location>
    <ligand>
        <name>[4Fe-4S] cluster</name>
        <dbReference type="ChEBI" id="CHEBI:49883"/>
        <label>2</label>
    </ligand>
</feature>
<dbReference type="InterPro" id="IPR011538">
    <property type="entry name" value="Nuo51_FMN-bd"/>
</dbReference>
<evidence type="ECO:0000313" key="11">
    <source>
        <dbReference type="Proteomes" id="UP000265926"/>
    </source>
</evidence>
<dbReference type="GO" id="GO:0046872">
    <property type="term" value="F:metal ion binding"/>
    <property type="evidence" value="ECO:0007669"/>
    <property type="project" value="UniProtKB-KW"/>
</dbReference>
<comment type="similarity">
    <text evidence="8">Belongs to the 4Fe4S bacterial-type ferredoxin family. RnfC subfamily.</text>
</comment>
<keyword evidence="6 8" id="KW-0408">Iron</keyword>
<feature type="domain" description="4Fe-4S ferredoxin-type" evidence="9">
    <location>
        <begin position="397"/>
        <end position="427"/>
    </location>
</feature>
<dbReference type="GO" id="GO:0009055">
    <property type="term" value="F:electron transfer activity"/>
    <property type="evidence" value="ECO:0007669"/>
    <property type="project" value="InterPro"/>
</dbReference>
<evidence type="ECO:0000313" key="10">
    <source>
        <dbReference type="EMBL" id="RIJ47229.1"/>
    </source>
</evidence>
<keyword evidence="1 8" id="KW-0813">Transport</keyword>
<dbReference type="OrthoDB" id="9767754at2"/>
<dbReference type="RefSeq" id="WP_119438946.1">
    <property type="nucleotide sequence ID" value="NZ_QWGR01000009.1"/>
</dbReference>
<dbReference type="PROSITE" id="PS51379">
    <property type="entry name" value="4FE4S_FER_2"/>
    <property type="match status" value="1"/>
</dbReference>
<dbReference type="PANTHER" id="PTHR43034:SF2">
    <property type="entry name" value="ION-TRANSLOCATING OXIDOREDUCTASE COMPLEX SUBUNIT C"/>
    <property type="match status" value="1"/>
</dbReference>
<keyword evidence="11" id="KW-1185">Reference proteome</keyword>
<sequence>MLKTFKIGGVHPPENKLSKDRKIEVLSIPSAVFIPVAQHIGAPSTPVVKKGDKVKVGQVIAQSSSFVSTNIHSSVSGTVKKVDFSADSSGYPKQGIFIDVEGDEWMEDIDRSETLVKDISVDGAEIVKKIQECGIVGLGGATFPTHVKLVPPKGMKAEVLLINGVECEPYLTSDHRLMLEKADEILVGIQLLMKAMNVDKAVIGIENNKPDAIQLLSEKCKSVAGVSVVALKVQYPQGGEKQLINAVTGREVPSGALPIAVGAVVSNVGTAFAVYEAIQKNKPLFERVVTVTGKGVSKPSNFLVRVGTATSELVAAAGGLPENTGKIISGGPMMGRAISSLDIPVTKGTSGILLMKEEESKREEIIACIRCSRCVSVCPMGLEPYLLMTLGEKQIYDRAESERVMDCIECGSCSYTCPSNRPLLDYIRFGKGKVGQIIRSRKK</sequence>